<dbReference type="InterPro" id="IPR029068">
    <property type="entry name" value="Glyas_Bleomycin-R_OHBP_Dase"/>
</dbReference>
<dbReference type="PANTHER" id="PTHR36110">
    <property type="entry name" value="RING-CLEAVING DIOXYGENASE MHQE-RELATED"/>
    <property type="match status" value="1"/>
</dbReference>
<dbReference type="InterPro" id="IPR052537">
    <property type="entry name" value="Extradiol_RC_dioxygenase"/>
</dbReference>
<sequence>MSQMILRPLSRNILRRPRVILQVSHESKKIKFKHTIRGVEEMEKKTMGIHHITAIVGHPQENVDFYAGVLGLRLVKQTVNFDDPGTYHLYFGNEGGKPGTIITFFPWAGARQGIIGDGQVGITSYVVPKGAMEFWENRLEKFDVSYTKMTRFGEQYLEFDDPHGLHIELVEREKGELNNWSFGEVTPEVAIKGFGGAVLLSTQPQKTAELLEHIMGLEKIGEEGEFVRFRSSADIGNIIDLKLSTIGRGQMGVGTVHHIAWRASDDADQLDWKEHVSRFGYHVTPVQDRNYFNAIYFREHGEILFEIATDPPGFAHDESLETMGEELKLPEQYEQHRKQIEQTLLPFEVRNLD</sequence>
<dbReference type="InterPro" id="IPR037523">
    <property type="entry name" value="VOC_core"/>
</dbReference>
<dbReference type="InterPro" id="IPR000595">
    <property type="entry name" value="cNMP-bd_dom"/>
</dbReference>
<feature type="domain" description="Cyclic nucleotide-binding" evidence="1">
    <location>
        <begin position="114"/>
        <end position="162"/>
    </location>
</feature>
<comment type="caution">
    <text evidence="3">The sequence shown here is derived from an EMBL/GenBank/DDBJ whole genome shotgun (WGS) entry which is preliminary data.</text>
</comment>
<feature type="domain" description="VOC" evidence="2">
    <location>
        <begin position="48"/>
        <end position="172"/>
    </location>
</feature>
<dbReference type="Proteomes" id="UP000013989">
    <property type="component" value="Unassembled WGS sequence"/>
</dbReference>
<evidence type="ECO:0000259" key="2">
    <source>
        <dbReference type="PROSITE" id="PS51819"/>
    </source>
</evidence>
<dbReference type="SUPFAM" id="SSF54593">
    <property type="entry name" value="Glyoxalase/Bleomycin resistance protein/Dihydroxybiphenyl dioxygenase"/>
    <property type="match status" value="1"/>
</dbReference>
<reference evidence="3 4" key="1">
    <citation type="submission" date="2012-12" db="EMBL/GenBank/DDBJ databases">
        <title>The Genome Sequence of Bacillus cereus ISP2954.</title>
        <authorList>
            <consortium name="The Broad Institute Genome Sequencing Platform"/>
            <consortium name="The Broad Institute Genome Sequencing Center for Infectious Disease"/>
            <person name="Feldgarden M."/>
            <person name="Van der Auwera G.A."/>
            <person name="Mahillon J."/>
            <person name="Duprez V."/>
            <person name="Timmery S."/>
            <person name="Mattelet C."/>
            <person name="Dierick K."/>
            <person name="Sun M."/>
            <person name="Yu Z."/>
            <person name="Zhu L."/>
            <person name="Hu X."/>
            <person name="Shank E.B."/>
            <person name="Swiecicka I."/>
            <person name="Hansen B.M."/>
            <person name="Andrup L."/>
            <person name="Walker B."/>
            <person name="Young S.K."/>
            <person name="Zeng Q."/>
            <person name="Gargeya S."/>
            <person name="Fitzgerald M."/>
            <person name="Haas B."/>
            <person name="Abouelleil A."/>
            <person name="Alvarado L."/>
            <person name="Arachchi H.M."/>
            <person name="Berlin A.M."/>
            <person name="Chapman S.B."/>
            <person name="Dewar J."/>
            <person name="Goldberg J."/>
            <person name="Griggs A."/>
            <person name="Gujja S."/>
            <person name="Hansen M."/>
            <person name="Howarth C."/>
            <person name="Imamovic A."/>
            <person name="Larimer J."/>
            <person name="McCowan C."/>
            <person name="Murphy C."/>
            <person name="Neiman D."/>
            <person name="Pearson M."/>
            <person name="Priest M."/>
            <person name="Roberts A."/>
            <person name="Saif S."/>
            <person name="Shea T."/>
            <person name="Sisk P."/>
            <person name="Sykes S."/>
            <person name="Wortman J."/>
            <person name="Nusbaum C."/>
            <person name="Birren B."/>
        </authorList>
    </citation>
    <scope>NUCLEOTIDE SEQUENCE [LARGE SCALE GENOMIC DNA]</scope>
    <source>
        <strain evidence="3 4">ISP2954</strain>
    </source>
</reference>
<dbReference type="Gene3D" id="3.10.180.10">
    <property type="entry name" value="2,3-Dihydroxybiphenyl 1,2-Dioxygenase, domain 1"/>
    <property type="match status" value="2"/>
</dbReference>
<proteinExistence type="predicted"/>
<evidence type="ECO:0000313" key="3">
    <source>
        <dbReference type="EMBL" id="EOP59832.1"/>
    </source>
</evidence>
<accession>A0A9W5QE64</accession>
<dbReference type="InterPro" id="IPR004360">
    <property type="entry name" value="Glyas_Fos-R_dOase_dom"/>
</dbReference>
<dbReference type="CDD" id="cd08346">
    <property type="entry name" value="PcpA_N_like"/>
    <property type="match status" value="1"/>
</dbReference>
<dbReference type="CDD" id="cd08347">
    <property type="entry name" value="PcpA_C_like"/>
    <property type="match status" value="1"/>
</dbReference>
<dbReference type="PANTHER" id="PTHR36110:SF2">
    <property type="entry name" value="RING-CLEAVING DIOXYGENASE MHQE-RELATED"/>
    <property type="match status" value="1"/>
</dbReference>
<dbReference type="Pfam" id="PF00903">
    <property type="entry name" value="Glyoxalase"/>
    <property type="match status" value="1"/>
</dbReference>
<name>A0A9W5QE64_BACCE</name>
<dbReference type="AlphaFoldDB" id="A0A9W5QE64"/>
<evidence type="ECO:0000313" key="4">
    <source>
        <dbReference type="Proteomes" id="UP000013989"/>
    </source>
</evidence>
<protein>
    <submittedName>
        <fullName evidence="3">Glyoxalase</fullName>
    </submittedName>
</protein>
<organism evidence="3 4">
    <name type="scientific">Bacillus cereus ISP2954</name>
    <dbReference type="NCBI Taxonomy" id="1053215"/>
    <lineage>
        <taxon>Bacteria</taxon>
        <taxon>Bacillati</taxon>
        <taxon>Bacillota</taxon>
        <taxon>Bacilli</taxon>
        <taxon>Bacillales</taxon>
        <taxon>Bacillaceae</taxon>
        <taxon>Bacillus</taxon>
        <taxon>Bacillus cereus group</taxon>
    </lineage>
</organism>
<dbReference type="PROSITE" id="PS51819">
    <property type="entry name" value="VOC"/>
    <property type="match status" value="2"/>
</dbReference>
<dbReference type="EMBL" id="AHEJ01000099">
    <property type="protein sequence ID" value="EOP59832.1"/>
    <property type="molecule type" value="Genomic_DNA"/>
</dbReference>
<dbReference type="PROSITE" id="PS50042">
    <property type="entry name" value="CNMP_BINDING_3"/>
    <property type="match status" value="1"/>
</dbReference>
<evidence type="ECO:0000259" key="1">
    <source>
        <dbReference type="PROSITE" id="PS50042"/>
    </source>
</evidence>
<feature type="domain" description="VOC" evidence="2">
    <location>
        <begin position="193"/>
        <end position="310"/>
    </location>
</feature>
<gene>
    <name evidence="3" type="ORF">IGU_03250</name>
</gene>